<organism evidence="7 8">
    <name type="scientific">SAR86 cluster bacterium BACL1 MAG-120920-bin57</name>
    <dbReference type="NCBI Taxonomy" id="1655571"/>
    <lineage>
        <taxon>Bacteria</taxon>
        <taxon>Pseudomonadati</taxon>
        <taxon>Pseudomonadota</taxon>
        <taxon>Gammaproteobacteria</taxon>
        <taxon>SAR86 cluster</taxon>
    </lineage>
</organism>
<dbReference type="NCBIfam" id="TIGR00401">
    <property type="entry name" value="msrA"/>
    <property type="match status" value="1"/>
</dbReference>
<sequence length="185" mass="20643">MEHTIFKKQINYHSNHSSKTVILGAGCFWGVERKFWSVPGVEMTSVGYAGGSVENPTYGLVCAGATGHTEVVKIQFDASIISLVKILKIFWECHDPTQGNRQGNDIGTQYRSACFCENEEDLKVVEQTFQQYQDNLLAAGYGKITTEIRVLKQYYLAEEYHQQYLEKNPNGYCGIGGTGCSFDAS</sequence>
<dbReference type="EC" id="1.8.4.11" evidence="5"/>
<dbReference type="InterPro" id="IPR050162">
    <property type="entry name" value="MsrA_MetSO_reductase"/>
</dbReference>
<dbReference type="Pfam" id="PF01625">
    <property type="entry name" value="PMSR"/>
    <property type="match status" value="1"/>
</dbReference>
<evidence type="ECO:0000313" key="7">
    <source>
        <dbReference type="EMBL" id="KRO38647.1"/>
    </source>
</evidence>
<gene>
    <name evidence="5" type="primary">msrA</name>
    <name evidence="7" type="ORF">ABR63_00830</name>
</gene>
<comment type="catalytic activity">
    <reaction evidence="4 5">
        <text>[thioredoxin]-disulfide + L-methionine + H2O = L-methionine (S)-S-oxide + [thioredoxin]-dithiol</text>
        <dbReference type="Rhea" id="RHEA:19993"/>
        <dbReference type="Rhea" id="RHEA-COMP:10698"/>
        <dbReference type="Rhea" id="RHEA-COMP:10700"/>
        <dbReference type="ChEBI" id="CHEBI:15377"/>
        <dbReference type="ChEBI" id="CHEBI:29950"/>
        <dbReference type="ChEBI" id="CHEBI:50058"/>
        <dbReference type="ChEBI" id="CHEBI:57844"/>
        <dbReference type="ChEBI" id="CHEBI:58772"/>
        <dbReference type="EC" id="1.8.4.11"/>
    </reaction>
</comment>
<dbReference type="EMBL" id="LIAV01000316">
    <property type="protein sequence ID" value="KRO38647.1"/>
    <property type="molecule type" value="Genomic_DNA"/>
</dbReference>
<evidence type="ECO:0000256" key="5">
    <source>
        <dbReference type="HAMAP-Rule" id="MF_01401"/>
    </source>
</evidence>
<dbReference type="HAMAP" id="MF_01401">
    <property type="entry name" value="MsrA"/>
    <property type="match status" value="1"/>
</dbReference>
<comment type="similarity">
    <text evidence="1 5">Belongs to the MsrA Met sulfoxide reductase family.</text>
</comment>
<keyword evidence="2 5" id="KW-0560">Oxidoreductase</keyword>
<dbReference type="PANTHER" id="PTHR42799">
    <property type="entry name" value="MITOCHONDRIAL PEPTIDE METHIONINE SULFOXIDE REDUCTASE"/>
    <property type="match status" value="1"/>
</dbReference>
<dbReference type="SUPFAM" id="SSF55068">
    <property type="entry name" value="Peptide methionine sulfoxide reductase"/>
    <property type="match status" value="1"/>
</dbReference>
<accession>A0A0R2PKT3</accession>
<proteinExistence type="inferred from homology"/>
<name>A0A0R2PKT3_9GAMM</name>
<evidence type="ECO:0000256" key="1">
    <source>
        <dbReference type="ARBA" id="ARBA00005591"/>
    </source>
</evidence>
<dbReference type="InterPro" id="IPR036509">
    <property type="entry name" value="Met_Sox_Rdtase_MsrA_sf"/>
</dbReference>
<dbReference type="Gene3D" id="3.30.1060.10">
    <property type="entry name" value="Peptide methionine sulphoxide reductase MsrA"/>
    <property type="match status" value="1"/>
</dbReference>
<dbReference type="InterPro" id="IPR002569">
    <property type="entry name" value="Met_Sox_Rdtase_MsrA_dom"/>
</dbReference>
<evidence type="ECO:0000259" key="6">
    <source>
        <dbReference type="Pfam" id="PF01625"/>
    </source>
</evidence>
<dbReference type="Proteomes" id="UP000050874">
    <property type="component" value="Unassembled WGS sequence"/>
</dbReference>
<comment type="catalytic activity">
    <reaction evidence="3 5">
        <text>L-methionyl-[protein] + [thioredoxin]-disulfide + H2O = L-methionyl-(S)-S-oxide-[protein] + [thioredoxin]-dithiol</text>
        <dbReference type="Rhea" id="RHEA:14217"/>
        <dbReference type="Rhea" id="RHEA-COMP:10698"/>
        <dbReference type="Rhea" id="RHEA-COMP:10700"/>
        <dbReference type="Rhea" id="RHEA-COMP:12313"/>
        <dbReference type="Rhea" id="RHEA-COMP:12315"/>
        <dbReference type="ChEBI" id="CHEBI:15377"/>
        <dbReference type="ChEBI" id="CHEBI:16044"/>
        <dbReference type="ChEBI" id="CHEBI:29950"/>
        <dbReference type="ChEBI" id="CHEBI:44120"/>
        <dbReference type="ChEBI" id="CHEBI:50058"/>
        <dbReference type="EC" id="1.8.4.11"/>
    </reaction>
</comment>
<dbReference type="AlphaFoldDB" id="A0A0R2PKT3"/>
<comment type="caution">
    <text evidence="7">The sequence shown here is derived from an EMBL/GenBank/DDBJ whole genome shotgun (WGS) entry which is preliminary data.</text>
</comment>
<dbReference type="GO" id="GO:0008113">
    <property type="term" value="F:peptide-methionine (S)-S-oxide reductase activity"/>
    <property type="evidence" value="ECO:0007669"/>
    <property type="project" value="UniProtKB-UniRule"/>
</dbReference>
<dbReference type="PANTHER" id="PTHR42799:SF2">
    <property type="entry name" value="MITOCHONDRIAL PEPTIDE METHIONINE SULFOXIDE REDUCTASE"/>
    <property type="match status" value="1"/>
</dbReference>
<evidence type="ECO:0000256" key="2">
    <source>
        <dbReference type="ARBA" id="ARBA00023002"/>
    </source>
</evidence>
<comment type="function">
    <text evidence="5">Has an important function as a repair enzyme for proteins that have been inactivated by oxidation. Catalyzes the reversible oxidation-reduction of methionine sulfoxide in proteins to methionine.</text>
</comment>
<protein>
    <recommendedName>
        <fullName evidence="5">Peptide methionine sulfoxide reductase MsrA</fullName>
        <shortName evidence="5">Protein-methionine-S-oxide reductase</shortName>
        <ecNumber evidence="5">1.8.4.11</ecNumber>
    </recommendedName>
    <alternativeName>
        <fullName evidence="5">Peptide-methionine (S)-S-oxide reductase</fullName>
        <shortName evidence="5">Peptide Met(O) reductase</shortName>
    </alternativeName>
</protein>
<feature type="active site" evidence="5">
    <location>
        <position position="27"/>
    </location>
</feature>
<reference evidence="8" key="1">
    <citation type="submission" date="2015-10" db="EMBL/GenBank/DDBJ databases">
        <title>Metagenome-Assembled Genomes uncover a global brackish microbiome.</title>
        <authorList>
            <person name="Hugerth L.W."/>
            <person name="Larsson J."/>
            <person name="Alneberg J."/>
            <person name="Lindh M.V."/>
            <person name="Legrand C."/>
            <person name="Pinhassi J."/>
            <person name="Andersson A."/>
        </authorList>
    </citation>
    <scope>NUCLEOTIDE SEQUENCE [LARGE SCALE GENOMIC DNA]</scope>
</reference>
<feature type="domain" description="Peptide methionine sulphoxide reductase MsrA" evidence="6">
    <location>
        <begin position="21"/>
        <end position="173"/>
    </location>
</feature>
<dbReference type="GO" id="GO:0033744">
    <property type="term" value="F:L-methionine:thioredoxin-disulfide S-oxidoreductase activity"/>
    <property type="evidence" value="ECO:0007669"/>
    <property type="project" value="RHEA"/>
</dbReference>
<dbReference type="GO" id="GO:0005737">
    <property type="term" value="C:cytoplasm"/>
    <property type="evidence" value="ECO:0007669"/>
    <property type="project" value="TreeGrafter"/>
</dbReference>
<dbReference type="GO" id="GO:0034599">
    <property type="term" value="P:cellular response to oxidative stress"/>
    <property type="evidence" value="ECO:0007669"/>
    <property type="project" value="TreeGrafter"/>
</dbReference>
<evidence type="ECO:0000256" key="3">
    <source>
        <dbReference type="ARBA" id="ARBA00047806"/>
    </source>
</evidence>
<evidence type="ECO:0000256" key="4">
    <source>
        <dbReference type="ARBA" id="ARBA00048782"/>
    </source>
</evidence>
<evidence type="ECO:0000313" key="8">
    <source>
        <dbReference type="Proteomes" id="UP000050874"/>
    </source>
</evidence>